<protein>
    <submittedName>
        <fullName evidence="1">Uncharacterized protein</fullName>
    </submittedName>
</protein>
<dbReference type="EMBL" id="BMAV01018016">
    <property type="protein sequence ID" value="GFY70103.1"/>
    <property type="molecule type" value="Genomic_DNA"/>
</dbReference>
<organism evidence="1 2">
    <name type="scientific">Trichonephila inaurata madagascariensis</name>
    <dbReference type="NCBI Taxonomy" id="2747483"/>
    <lineage>
        <taxon>Eukaryota</taxon>
        <taxon>Metazoa</taxon>
        <taxon>Ecdysozoa</taxon>
        <taxon>Arthropoda</taxon>
        <taxon>Chelicerata</taxon>
        <taxon>Arachnida</taxon>
        <taxon>Araneae</taxon>
        <taxon>Araneomorphae</taxon>
        <taxon>Entelegynae</taxon>
        <taxon>Araneoidea</taxon>
        <taxon>Nephilidae</taxon>
        <taxon>Trichonephila</taxon>
        <taxon>Trichonephila inaurata</taxon>
    </lineage>
</organism>
<sequence length="87" mass="10195">MAEDILRRLQQIHADMPFSEQIYNETLIIIENKVFIMVGKKLHDFGLISPLRVDGKDFDNEIARELDYDFKALQHQVTDLIPQLIPE</sequence>
<reference evidence="1" key="1">
    <citation type="submission" date="2020-08" db="EMBL/GenBank/DDBJ databases">
        <title>Multicomponent nature underlies the extraordinary mechanical properties of spider dragline silk.</title>
        <authorList>
            <person name="Kono N."/>
            <person name="Nakamura H."/>
            <person name="Mori M."/>
            <person name="Yoshida Y."/>
            <person name="Ohtoshi R."/>
            <person name="Malay A.D."/>
            <person name="Moran D.A.P."/>
            <person name="Tomita M."/>
            <person name="Numata K."/>
            <person name="Arakawa K."/>
        </authorList>
    </citation>
    <scope>NUCLEOTIDE SEQUENCE</scope>
</reference>
<evidence type="ECO:0000313" key="2">
    <source>
        <dbReference type="Proteomes" id="UP000886998"/>
    </source>
</evidence>
<evidence type="ECO:0000313" key="1">
    <source>
        <dbReference type="EMBL" id="GFY70103.1"/>
    </source>
</evidence>
<dbReference type="AlphaFoldDB" id="A0A8X6YD57"/>
<name>A0A8X6YD57_9ARAC</name>
<keyword evidence="2" id="KW-1185">Reference proteome</keyword>
<proteinExistence type="predicted"/>
<dbReference type="Proteomes" id="UP000886998">
    <property type="component" value="Unassembled WGS sequence"/>
</dbReference>
<accession>A0A8X6YD57</accession>
<comment type="caution">
    <text evidence="1">The sequence shown here is derived from an EMBL/GenBank/DDBJ whole genome shotgun (WGS) entry which is preliminary data.</text>
</comment>
<gene>
    <name evidence="1" type="primary">X975_02616</name>
    <name evidence="1" type="ORF">TNIN_177071</name>
</gene>
<dbReference type="OrthoDB" id="6435532at2759"/>